<keyword evidence="2" id="KW-0229">DNA integration</keyword>
<dbReference type="EMBL" id="AP008232">
    <property type="protein sequence ID" value="BAE74204.1"/>
    <property type="molecule type" value="Genomic_DNA"/>
</dbReference>
<dbReference type="InterPro" id="IPR016177">
    <property type="entry name" value="DNA-bd_dom_sf"/>
</dbReference>
<evidence type="ECO:0000259" key="6">
    <source>
        <dbReference type="PROSITE" id="PS51898"/>
    </source>
</evidence>
<proteinExistence type="inferred from homology"/>
<dbReference type="eggNOG" id="COG0582">
    <property type="taxonomic scope" value="Bacteria"/>
</dbReference>
<dbReference type="PROSITE" id="PS51900">
    <property type="entry name" value="CB"/>
    <property type="match status" value="1"/>
</dbReference>
<sequence>MARRRSHKNRDLPPNLQPINGGYFCYRDPRTGKEYGLGRNRREAITQAIAANMAIYGSSKQSPLVDRISGTQATTVSEWTTRYLTILEGRKLKPKTMTEHRKYLKAINEHLGEFAIQQVQTKDVAAFLNLWVKAGKETMANKLRKEVIDLFREAIADGIVSHNPAEATRNQRVEIQRERITLEEWKVIRKIAEKLPAWVGSCLDLALVTGQRLGDIQALLWENFKDGRLYIKQAKTGMMLAFSAVTRIDCLNLCLADVLSQFKALNSTGSHIVADSKHEQFAAKTISAAFLKARRVSGLTWQGDPPSFHEIRSLAARLYTDEKGRDYAQKLLGHKSSEMTDKYRDVRGSEWAEIE</sequence>
<dbReference type="PROSITE" id="PS51898">
    <property type="entry name" value="TYR_RECOMBINASE"/>
    <property type="match status" value="1"/>
</dbReference>
<dbReference type="RefSeq" id="WP_011410790.1">
    <property type="nucleotide sequence ID" value="NC_007712.1"/>
</dbReference>
<keyword evidence="3 5" id="KW-0238">DNA-binding</keyword>
<evidence type="ECO:0000256" key="4">
    <source>
        <dbReference type="ARBA" id="ARBA00023172"/>
    </source>
</evidence>
<dbReference type="GO" id="GO:0008907">
    <property type="term" value="F:integrase activity"/>
    <property type="evidence" value="ECO:0007669"/>
    <property type="project" value="InterPro"/>
</dbReference>
<feature type="domain" description="Core-binding (CB)" evidence="7">
    <location>
        <begin position="74"/>
        <end position="155"/>
    </location>
</feature>
<dbReference type="Proteomes" id="UP000001932">
    <property type="component" value="Chromosome"/>
</dbReference>
<dbReference type="Proteomes" id="UP000245838">
    <property type="component" value="Chromosome sggmmb4_Chromosome"/>
</dbReference>
<gene>
    <name evidence="8" type="ordered locus">SG0929</name>
    <name evidence="9" type="ORF">SGGMMB4_02069</name>
</gene>
<dbReference type="Gene3D" id="1.10.150.130">
    <property type="match status" value="1"/>
</dbReference>
<evidence type="ECO:0000256" key="2">
    <source>
        <dbReference type="ARBA" id="ARBA00022908"/>
    </source>
</evidence>
<feature type="domain" description="Tyr recombinase" evidence="6">
    <location>
        <begin position="175"/>
        <end position="355"/>
    </location>
</feature>
<dbReference type="PANTHER" id="PTHR30629:SF2">
    <property type="entry name" value="PROPHAGE INTEGRASE INTS-RELATED"/>
    <property type="match status" value="1"/>
</dbReference>
<keyword evidence="4" id="KW-0233">DNA recombination</keyword>
<evidence type="ECO:0000256" key="5">
    <source>
        <dbReference type="PROSITE-ProRule" id="PRU01248"/>
    </source>
</evidence>
<dbReference type="Pfam" id="PF00589">
    <property type="entry name" value="Phage_integrase"/>
    <property type="match status" value="1"/>
</dbReference>
<dbReference type="InterPro" id="IPR011010">
    <property type="entry name" value="DNA_brk_join_enz"/>
</dbReference>
<keyword evidence="10" id="KW-1185">Reference proteome</keyword>
<accession>Q2NUH1</accession>
<reference evidence="9 11" key="2">
    <citation type="submission" date="2015-05" db="EMBL/GenBank/DDBJ databases">
        <authorList>
            <person name="Goodhead I."/>
        </authorList>
    </citation>
    <scope>NUCLEOTIDE SEQUENCE [LARGE SCALE GENOMIC DNA]</scope>
    <source>
        <strain evidence="9">B4</strain>
        <strain evidence="11">morsitans</strain>
    </source>
</reference>
<dbReference type="PANTHER" id="PTHR30629">
    <property type="entry name" value="PROPHAGE INTEGRASE"/>
    <property type="match status" value="1"/>
</dbReference>
<evidence type="ECO:0000313" key="8">
    <source>
        <dbReference type="EMBL" id="BAE74204.1"/>
    </source>
</evidence>
<dbReference type="KEGG" id="sgl:SG0929"/>
<dbReference type="InterPro" id="IPR015094">
    <property type="entry name" value="Integrase_lambda-typ_DNA-bd_N"/>
</dbReference>
<evidence type="ECO:0000256" key="3">
    <source>
        <dbReference type="ARBA" id="ARBA00023125"/>
    </source>
</evidence>
<dbReference type="InterPro" id="IPR053876">
    <property type="entry name" value="Phage_int_M"/>
</dbReference>
<dbReference type="InterPro" id="IPR010998">
    <property type="entry name" value="Integrase_recombinase_N"/>
</dbReference>
<dbReference type="Pfam" id="PF22022">
    <property type="entry name" value="Phage_int_M"/>
    <property type="match status" value="1"/>
</dbReference>
<organism evidence="8 10">
    <name type="scientific">Sodalis glossinidius (strain morsitans)</name>
    <dbReference type="NCBI Taxonomy" id="343509"/>
    <lineage>
        <taxon>Bacteria</taxon>
        <taxon>Pseudomonadati</taxon>
        <taxon>Pseudomonadota</taxon>
        <taxon>Gammaproteobacteria</taxon>
        <taxon>Enterobacterales</taxon>
        <taxon>Bruguierivoracaceae</taxon>
        <taxon>Sodalis</taxon>
    </lineage>
</organism>
<dbReference type="BioCyc" id="SGLO343509:SGP1_RS07940-MONOMER"/>
<evidence type="ECO:0000313" key="9">
    <source>
        <dbReference type="EMBL" id="CRL44773.1"/>
    </source>
</evidence>
<protein>
    <submittedName>
        <fullName evidence="8">Phage integrase</fullName>
    </submittedName>
</protein>
<dbReference type="Gene3D" id="3.30.160.60">
    <property type="entry name" value="Classic Zinc Finger"/>
    <property type="match status" value="1"/>
</dbReference>
<evidence type="ECO:0000259" key="7">
    <source>
        <dbReference type="PROSITE" id="PS51900"/>
    </source>
</evidence>
<evidence type="ECO:0000313" key="10">
    <source>
        <dbReference type="Proteomes" id="UP000001932"/>
    </source>
</evidence>
<dbReference type="SUPFAM" id="SSF56349">
    <property type="entry name" value="DNA breaking-rejoining enzymes"/>
    <property type="match status" value="1"/>
</dbReference>
<dbReference type="InterPro" id="IPR002104">
    <property type="entry name" value="Integrase_catalytic"/>
</dbReference>
<dbReference type="Gene3D" id="1.10.443.10">
    <property type="entry name" value="Intergrase catalytic core"/>
    <property type="match status" value="1"/>
</dbReference>
<dbReference type="OrthoDB" id="8781634at2"/>
<dbReference type="InterPro" id="IPR044068">
    <property type="entry name" value="CB"/>
</dbReference>
<dbReference type="InterPro" id="IPR013762">
    <property type="entry name" value="Integrase-like_cat_sf"/>
</dbReference>
<evidence type="ECO:0000313" key="11">
    <source>
        <dbReference type="Proteomes" id="UP000245838"/>
    </source>
</evidence>
<dbReference type="HOGENOM" id="CLU_049005_0_0_6"/>
<dbReference type="AlphaFoldDB" id="Q2NUH1"/>
<dbReference type="GO" id="GO:0006310">
    <property type="term" value="P:DNA recombination"/>
    <property type="evidence" value="ECO:0007669"/>
    <property type="project" value="UniProtKB-KW"/>
</dbReference>
<dbReference type="EMBL" id="LN854557">
    <property type="protein sequence ID" value="CRL44773.1"/>
    <property type="molecule type" value="Genomic_DNA"/>
</dbReference>
<dbReference type="GO" id="GO:0003677">
    <property type="term" value="F:DNA binding"/>
    <property type="evidence" value="ECO:0007669"/>
    <property type="project" value="UniProtKB-UniRule"/>
</dbReference>
<name>Q2NUH1_SODGM</name>
<dbReference type="InterPro" id="IPR050808">
    <property type="entry name" value="Phage_Integrase"/>
</dbReference>
<reference evidence="8 10" key="1">
    <citation type="journal article" date="2006" name="Genome Res.">
        <title>Massive genome erosion and functional adaptations provide insights into the symbiotic lifestyle of Sodalis glossinidius in the tsetse host.</title>
        <authorList>
            <person name="Toh H."/>
            <person name="Weiss B.L."/>
            <person name="Perkin S.A.H."/>
            <person name="Yamashita A."/>
            <person name="Oshima K."/>
            <person name="Hattori M."/>
            <person name="Aksoy S."/>
        </authorList>
    </citation>
    <scope>NUCLEOTIDE SEQUENCE [LARGE SCALE GENOMIC DNA]</scope>
    <source>
        <strain evidence="8">Morsitans</strain>
        <strain evidence="10">morsitans</strain>
    </source>
</reference>
<dbReference type="STRING" id="343509.SG0929"/>
<dbReference type="SUPFAM" id="SSF54171">
    <property type="entry name" value="DNA-binding domain"/>
    <property type="match status" value="1"/>
</dbReference>
<evidence type="ECO:0000256" key="1">
    <source>
        <dbReference type="ARBA" id="ARBA00008857"/>
    </source>
</evidence>
<comment type="similarity">
    <text evidence="1">Belongs to the 'phage' integrase family.</text>
</comment>
<dbReference type="Pfam" id="PF09003">
    <property type="entry name" value="Arm-DNA-bind_1"/>
    <property type="match status" value="1"/>
</dbReference>